<dbReference type="GO" id="GO:0008484">
    <property type="term" value="F:sulfuric ester hydrolase activity"/>
    <property type="evidence" value="ECO:0000318"/>
    <property type="project" value="GO_Central"/>
</dbReference>
<feature type="domain" description="Sulfatase N-terminal" evidence="7">
    <location>
        <begin position="59"/>
        <end position="377"/>
    </location>
</feature>
<keyword evidence="6" id="KW-0325">Glycoprotein</keyword>
<keyword evidence="4" id="KW-0378">Hydrolase</keyword>
<evidence type="ECO:0000256" key="2">
    <source>
        <dbReference type="ARBA" id="ARBA00008779"/>
    </source>
</evidence>
<keyword evidence="5" id="KW-0106">Calcium</keyword>
<dbReference type="Gene3D" id="3.30.1120.10">
    <property type="match status" value="1"/>
</dbReference>
<dbReference type="InParanoid" id="A0A7M7HP08"/>
<dbReference type="GO" id="GO:0046872">
    <property type="term" value="F:metal ion binding"/>
    <property type="evidence" value="ECO:0007669"/>
    <property type="project" value="UniProtKB-KW"/>
</dbReference>
<dbReference type="Proteomes" id="UP000007110">
    <property type="component" value="Unassembled WGS sequence"/>
</dbReference>
<evidence type="ECO:0000313" key="8">
    <source>
        <dbReference type="EnsemblMetazoa" id="XP_011677551"/>
    </source>
</evidence>
<dbReference type="PANTHER" id="PTHR10342:SF274">
    <property type="entry name" value="ARYLSULFATASE B"/>
    <property type="match status" value="1"/>
</dbReference>
<dbReference type="InterPro" id="IPR000917">
    <property type="entry name" value="Sulfatase_N"/>
</dbReference>
<dbReference type="AlphaFoldDB" id="A0A7M7HP08"/>
<dbReference type="SUPFAM" id="SSF53649">
    <property type="entry name" value="Alkaline phosphatase-like"/>
    <property type="match status" value="1"/>
</dbReference>
<reference evidence="9" key="1">
    <citation type="submission" date="2015-02" db="EMBL/GenBank/DDBJ databases">
        <title>Genome sequencing for Strongylocentrotus purpuratus.</title>
        <authorList>
            <person name="Murali S."/>
            <person name="Liu Y."/>
            <person name="Vee V."/>
            <person name="English A."/>
            <person name="Wang M."/>
            <person name="Skinner E."/>
            <person name="Han Y."/>
            <person name="Muzny D.M."/>
            <person name="Worley K.C."/>
            <person name="Gibbs R.A."/>
        </authorList>
    </citation>
    <scope>NUCLEOTIDE SEQUENCE</scope>
</reference>
<proteinExistence type="inferred from homology"/>
<sequence>MASIIRTRSFVLLLSSAALLIIYLAFERYFWRVAPVVSALSGGAAGVGFQPSRNPRRPPHIVFILADDYGFNDIGYRNPAMRTPNLDYLAAEGIKLDNYYVQPICTPSRAQLMSGKYQIHTGLQHSIIWPPQPNCLPLDLPTLPQKLKEAGYATHMAGKWHLGFYKKECWPTNRGFDSFLGILLGKGDHFLHTEEGGGGPYPSTWPWEGLDFRDGLQSTNAYSGIYSTHVIAERVENIIEKHDKDKPLFLYVSFQAVHTPLQVPESYLQPFESSIQDEKRRIYAGMTYCMDEAVGNITKKLKKQGLWDDTVLVFSSDNGGNIDQGASNWPLRGSKTTLWEGGVRAVGFVTSPLLSERMKGTVSRELIDISDWYPTLIEGVAGWTLSGTKLDGYNIWETLRSGKPSARVELLHNIDPLITPPSTWPNDSIAAAHNSFSTRTYAALRYKDWKIVTGYQSINNGWYSPAESSEQSVASEILPGKSVWLFNITRDPREFHDLSNQEPAIVNFLLERLESYQSGASPVLYPDIDTKANPAGHGGIWDSWE</sequence>
<evidence type="ECO:0000256" key="3">
    <source>
        <dbReference type="ARBA" id="ARBA00022723"/>
    </source>
</evidence>
<keyword evidence="9" id="KW-1185">Reference proteome</keyword>
<dbReference type="PANTHER" id="PTHR10342">
    <property type="entry name" value="ARYLSULFATASE"/>
    <property type="match status" value="1"/>
</dbReference>
<dbReference type="OMA" id="AVIWHIS"/>
<evidence type="ECO:0000256" key="6">
    <source>
        <dbReference type="ARBA" id="ARBA00023180"/>
    </source>
</evidence>
<dbReference type="OrthoDB" id="103349at2759"/>
<dbReference type="EnsemblMetazoa" id="XM_785996">
    <property type="protein sequence ID" value="XP_791089"/>
    <property type="gene ID" value="LOC586205"/>
</dbReference>
<dbReference type="PROSITE" id="PS00149">
    <property type="entry name" value="SULFATASE_2"/>
    <property type="match status" value="1"/>
</dbReference>
<dbReference type="Gene3D" id="3.40.720.10">
    <property type="entry name" value="Alkaline Phosphatase, subunit A"/>
    <property type="match status" value="1"/>
</dbReference>
<dbReference type="GeneID" id="586205"/>
<comment type="similarity">
    <text evidence="2">Belongs to the sulfatase family.</text>
</comment>
<dbReference type="InterPro" id="IPR047115">
    <property type="entry name" value="ARSB"/>
</dbReference>
<dbReference type="KEGG" id="spu:586205"/>
<dbReference type="FunFam" id="3.40.720.10:FF:000007">
    <property type="entry name" value="Arylsulfatase family, member J"/>
    <property type="match status" value="1"/>
</dbReference>
<evidence type="ECO:0000259" key="7">
    <source>
        <dbReference type="Pfam" id="PF00884"/>
    </source>
</evidence>
<dbReference type="RefSeq" id="XP_791089.2">
    <property type="nucleotide sequence ID" value="XM_785996.4"/>
</dbReference>
<organism evidence="8 9">
    <name type="scientific">Strongylocentrotus purpuratus</name>
    <name type="common">Purple sea urchin</name>
    <dbReference type="NCBI Taxonomy" id="7668"/>
    <lineage>
        <taxon>Eukaryota</taxon>
        <taxon>Metazoa</taxon>
        <taxon>Echinodermata</taxon>
        <taxon>Eleutherozoa</taxon>
        <taxon>Echinozoa</taxon>
        <taxon>Echinoidea</taxon>
        <taxon>Euechinoidea</taxon>
        <taxon>Echinacea</taxon>
        <taxon>Camarodonta</taxon>
        <taxon>Echinidea</taxon>
        <taxon>Strongylocentrotidae</taxon>
        <taxon>Strongylocentrotus</taxon>
    </lineage>
</organism>
<evidence type="ECO:0000256" key="4">
    <source>
        <dbReference type="ARBA" id="ARBA00022801"/>
    </source>
</evidence>
<evidence type="ECO:0000256" key="1">
    <source>
        <dbReference type="ARBA" id="ARBA00001913"/>
    </source>
</evidence>
<dbReference type="InterPro" id="IPR017850">
    <property type="entry name" value="Alkaline_phosphatase_core_sf"/>
</dbReference>
<dbReference type="EnsemblMetazoa" id="XM_011679249">
    <property type="protein sequence ID" value="XP_011677551"/>
    <property type="gene ID" value="LOC586205"/>
</dbReference>
<evidence type="ECO:0000313" key="9">
    <source>
        <dbReference type="Proteomes" id="UP000007110"/>
    </source>
</evidence>
<dbReference type="Pfam" id="PF00884">
    <property type="entry name" value="Sulfatase"/>
    <property type="match status" value="1"/>
</dbReference>
<name>A0A7M7HP08_STRPU</name>
<dbReference type="InterPro" id="IPR024607">
    <property type="entry name" value="Sulfatase_CS"/>
</dbReference>
<dbReference type="RefSeq" id="XP_011677551.2">
    <property type="nucleotide sequence ID" value="XM_011679249.2"/>
</dbReference>
<keyword evidence="3" id="KW-0479">Metal-binding</keyword>
<dbReference type="CDD" id="cd16029">
    <property type="entry name" value="4-S"/>
    <property type="match status" value="1"/>
</dbReference>
<protein>
    <recommendedName>
        <fullName evidence="7">Sulfatase N-terminal domain-containing protein</fullName>
    </recommendedName>
</protein>
<evidence type="ECO:0000256" key="5">
    <source>
        <dbReference type="ARBA" id="ARBA00022837"/>
    </source>
</evidence>
<reference evidence="8" key="2">
    <citation type="submission" date="2021-01" db="UniProtKB">
        <authorList>
            <consortium name="EnsemblMetazoa"/>
        </authorList>
    </citation>
    <scope>IDENTIFICATION</scope>
</reference>
<comment type="cofactor">
    <cofactor evidence="1">
        <name>Ca(2+)</name>
        <dbReference type="ChEBI" id="CHEBI:29108"/>
    </cofactor>
</comment>
<accession>A0A7M7HP08</accession>